<name>A0AAV5DPC8_ELECO</name>
<reference evidence="2" key="2">
    <citation type="submission" date="2021-12" db="EMBL/GenBank/DDBJ databases">
        <title>Resequencing data analysis of finger millet.</title>
        <authorList>
            <person name="Hatakeyama M."/>
            <person name="Aluri S."/>
            <person name="Balachadran M.T."/>
            <person name="Sivarajan S.R."/>
            <person name="Poveda L."/>
            <person name="Shimizu-Inatsugi R."/>
            <person name="Schlapbach R."/>
            <person name="Sreeman S.M."/>
            <person name="Shimizu K.K."/>
        </authorList>
    </citation>
    <scope>NUCLEOTIDE SEQUENCE</scope>
</reference>
<comment type="caution">
    <text evidence="2">The sequence shown here is derived from an EMBL/GenBank/DDBJ whole genome shotgun (WGS) entry which is preliminary data.</text>
</comment>
<protein>
    <recommendedName>
        <fullName evidence="1">D-isomer specific 2-hydroxyacid dehydrogenase NAD-binding domain-containing protein</fullName>
    </recommendedName>
</protein>
<dbReference type="PANTHER" id="PTHR42938:SF25">
    <property type="entry name" value="D-ISOMER SPECIFIC 2-HYDROXYACID DEHYDROGENASE FAMILY PROTEIN"/>
    <property type="match status" value="1"/>
</dbReference>
<reference evidence="2" key="1">
    <citation type="journal article" date="2018" name="DNA Res.">
        <title>Multiple hybrid de novo genome assembly of finger millet, an orphan allotetraploid crop.</title>
        <authorList>
            <person name="Hatakeyama M."/>
            <person name="Aluri S."/>
            <person name="Balachadran M.T."/>
            <person name="Sivarajan S.R."/>
            <person name="Patrignani A."/>
            <person name="Gruter S."/>
            <person name="Poveda L."/>
            <person name="Shimizu-Inatsugi R."/>
            <person name="Baeten J."/>
            <person name="Francoijs K.J."/>
            <person name="Nataraja K.N."/>
            <person name="Reddy Y.A.N."/>
            <person name="Phadnis S."/>
            <person name="Ravikumar R.L."/>
            <person name="Schlapbach R."/>
            <person name="Sreeman S.M."/>
            <person name="Shimizu K.K."/>
        </authorList>
    </citation>
    <scope>NUCLEOTIDE SEQUENCE</scope>
</reference>
<dbReference type="Pfam" id="PF02826">
    <property type="entry name" value="2-Hacid_dh_C"/>
    <property type="match status" value="1"/>
</dbReference>
<dbReference type="PANTHER" id="PTHR42938">
    <property type="entry name" value="FORMATE DEHYDROGENASE 1"/>
    <property type="match status" value="1"/>
</dbReference>
<evidence type="ECO:0000313" key="2">
    <source>
        <dbReference type="EMBL" id="GJN12214.1"/>
    </source>
</evidence>
<evidence type="ECO:0000259" key="1">
    <source>
        <dbReference type="Pfam" id="PF02826"/>
    </source>
</evidence>
<dbReference type="Gene3D" id="3.40.50.720">
    <property type="entry name" value="NAD(P)-binding Rossmann-like Domain"/>
    <property type="match status" value="1"/>
</dbReference>
<dbReference type="Proteomes" id="UP001054889">
    <property type="component" value="Unassembled WGS sequence"/>
</dbReference>
<evidence type="ECO:0000313" key="3">
    <source>
        <dbReference type="Proteomes" id="UP001054889"/>
    </source>
</evidence>
<accession>A0AAV5DPC8</accession>
<dbReference type="GO" id="GO:0051287">
    <property type="term" value="F:NAD binding"/>
    <property type="evidence" value="ECO:0007669"/>
    <property type="project" value="InterPro"/>
</dbReference>
<dbReference type="EMBL" id="BQKI01000022">
    <property type="protein sequence ID" value="GJN12214.1"/>
    <property type="molecule type" value="Genomic_DNA"/>
</dbReference>
<organism evidence="2 3">
    <name type="scientific">Eleusine coracana subsp. coracana</name>
    <dbReference type="NCBI Taxonomy" id="191504"/>
    <lineage>
        <taxon>Eukaryota</taxon>
        <taxon>Viridiplantae</taxon>
        <taxon>Streptophyta</taxon>
        <taxon>Embryophyta</taxon>
        <taxon>Tracheophyta</taxon>
        <taxon>Spermatophyta</taxon>
        <taxon>Magnoliopsida</taxon>
        <taxon>Liliopsida</taxon>
        <taxon>Poales</taxon>
        <taxon>Poaceae</taxon>
        <taxon>PACMAD clade</taxon>
        <taxon>Chloridoideae</taxon>
        <taxon>Cynodonteae</taxon>
        <taxon>Eleusininae</taxon>
        <taxon>Eleusine</taxon>
    </lineage>
</organism>
<dbReference type="GO" id="GO:0004617">
    <property type="term" value="F:phosphoglycerate dehydrogenase activity"/>
    <property type="evidence" value="ECO:0007669"/>
    <property type="project" value="TreeGrafter"/>
</dbReference>
<gene>
    <name evidence="2" type="primary">ga30472</name>
    <name evidence="2" type="ORF">PR202_ga30472</name>
</gene>
<keyword evidence="3" id="KW-1185">Reference proteome</keyword>
<sequence>MAIYLTLGVLWKQVLILGFGAIGVEIAKRLRPFGVKILATKRNWSEGKSPRDINGLVDKTGGPKDMYELAGEADIVITSLLLTKETDGIVDHKLVAAMKRVSTFF</sequence>
<dbReference type="SUPFAM" id="SSF51735">
    <property type="entry name" value="NAD(P)-binding Rossmann-fold domains"/>
    <property type="match status" value="1"/>
</dbReference>
<feature type="domain" description="D-isomer specific 2-hydroxyacid dehydrogenase NAD-binding" evidence="1">
    <location>
        <begin position="12"/>
        <end position="102"/>
    </location>
</feature>
<dbReference type="InterPro" id="IPR006140">
    <property type="entry name" value="D-isomer_DH_NAD-bd"/>
</dbReference>
<dbReference type="InterPro" id="IPR036291">
    <property type="entry name" value="NAD(P)-bd_dom_sf"/>
</dbReference>
<dbReference type="AlphaFoldDB" id="A0AAV5DPC8"/>
<proteinExistence type="predicted"/>